<gene>
    <name evidence="2" type="ORF">EV681_0094</name>
</gene>
<sequence length="145" mass="15692">MTSRFIKIIFLCSVVLLGSQGVAQTVASQPTQTGNSAVTTANAQTEATFPPGTFGGDDINLKLDNQGKYLITGGAVEKPEHGTWTIEKKGKHTLIHLISNNKKDDDWLFGVRSKNTLQSVDAGKLNVLDKPLNINEDVGILTREK</sequence>
<keyword evidence="3" id="KW-1185">Reference proteome</keyword>
<evidence type="ECO:0000313" key="3">
    <source>
        <dbReference type="Proteomes" id="UP000293398"/>
    </source>
</evidence>
<evidence type="ECO:0000313" key="2">
    <source>
        <dbReference type="EMBL" id="RZT98318.1"/>
    </source>
</evidence>
<organism evidence="2 3">
    <name type="scientific">Advenella incenata</name>
    <dbReference type="NCBI Taxonomy" id="267800"/>
    <lineage>
        <taxon>Bacteria</taxon>
        <taxon>Pseudomonadati</taxon>
        <taxon>Pseudomonadota</taxon>
        <taxon>Betaproteobacteria</taxon>
        <taxon>Burkholderiales</taxon>
        <taxon>Alcaligenaceae</taxon>
    </lineage>
</organism>
<feature type="chain" id="PRO_5020421794" evidence="1">
    <location>
        <begin position="24"/>
        <end position="145"/>
    </location>
</feature>
<dbReference type="EMBL" id="SHKO01000001">
    <property type="protein sequence ID" value="RZT98318.1"/>
    <property type="molecule type" value="Genomic_DNA"/>
</dbReference>
<dbReference type="OrthoDB" id="8685155at2"/>
<protein>
    <submittedName>
        <fullName evidence="2">Uncharacterized protein</fullName>
    </submittedName>
</protein>
<feature type="signal peptide" evidence="1">
    <location>
        <begin position="1"/>
        <end position="23"/>
    </location>
</feature>
<reference evidence="2 3" key="1">
    <citation type="submission" date="2019-02" db="EMBL/GenBank/DDBJ databases">
        <title>Genomic Encyclopedia of Type Strains, Phase IV (KMG-IV): sequencing the most valuable type-strain genomes for metagenomic binning, comparative biology and taxonomic classification.</title>
        <authorList>
            <person name="Goeker M."/>
        </authorList>
    </citation>
    <scope>NUCLEOTIDE SEQUENCE [LARGE SCALE GENOMIC DNA]</scope>
    <source>
        <strain evidence="2 3">DSM 23814</strain>
    </source>
</reference>
<accession>A0A4Q7VQ71</accession>
<dbReference type="AlphaFoldDB" id="A0A4Q7VQ71"/>
<name>A0A4Q7VQ71_9BURK</name>
<comment type="caution">
    <text evidence="2">The sequence shown here is derived from an EMBL/GenBank/DDBJ whole genome shotgun (WGS) entry which is preliminary data.</text>
</comment>
<keyword evidence="1" id="KW-0732">Signal</keyword>
<evidence type="ECO:0000256" key="1">
    <source>
        <dbReference type="SAM" id="SignalP"/>
    </source>
</evidence>
<dbReference type="RefSeq" id="WP_130303035.1">
    <property type="nucleotide sequence ID" value="NZ_SHKO01000001.1"/>
</dbReference>
<proteinExistence type="predicted"/>
<dbReference type="Proteomes" id="UP000293398">
    <property type="component" value="Unassembled WGS sequence"/>
</dbReference>